<dbReference type="AlphaFoldDB" id="A0A2W5FS84"/>
<comment type="caution">
    <text evidence="13">The sequence shown here is derived from an EMBL/GenBank/DDBJ whole genome shotgun (WGS) entry which is preliminary data.</text>
</comment>
<feature type="domain" description="4Fe-4S ferredoxin-type" evidence="12">
    <location>
        <begin position="31"/>
        <end position="60"/>
    </location>
</feature>
<dbReference type="InterPro" id="IPR017896">
    <property type="entry name" value="4Fe4S_Fe-S-bd"/>
</dbReference>
<evidence type="ECO:0000313" key="14">
    <source>
        <dbReference type="Proteomes" id="UP000249633"/>
    </source>
</evidence>
<keyword evidence="10 11" id="KW-0003">3Fe-4S</keyword>
<dbReference type="PRINTS" id="PR00354">
    <property type="entry name" value="7FE8SFRDOXIN"/>
</dbReference>
<sequence>MPFVVTEACIRCKYTDCVAVCPMECFVEGPNFLVIDPDGCIDCSVCVPECPVDAIVNAAEIAPGQAHFVALNAELARAPGWRPIRAVQKPLADAEQWAGAAGKLAHLRRDWA</sequence>
<dbReference type="EMBL" id="QFOD01000008">
    <property type="protein sequence ID" value="PZP32419.1"/>
    <property type="molecule type" value="Genomic_DNA"/>
</dbReference>
<keyword evidence="7 11" id="KW-0249">Electron transport</keyword>
<dbReference type="SUPFAM" id="SSF54862">
    <property type="entry name" value="4Fe-4S ferredoxins"/>
    <property type="match status" value="1"/>
</dbReference>
<evidence type="ECO:0000256" key="3">
    <source>
        <dbReference type="ARBA" id="ARBA00022448"/>
    </source>
</evidence>
<dbReference type="InterPro" id="IPR050294">
    <property type="entry name" value="RnfB_subfamily"/>
</dbReference>
<dbReference type="PANTHER" id="PTHR42859:SF2">
    <property type="entry name" value="FERREDOXIN"/>
    <property type="match status" value="1"/>
</dbReference>
<dbReference type="GO" id="GO:0051538">
    <property type="term" value="F:3 iron, 4 sulfur cluster binding"/>
    <property type="evidence" value="ECO:0007669"/>
    <property type="project" value="UniProtKB-KW"/>
</dbReference>
<evidence type="ECO:0000256" key="9">
    <source>
        <dbReference type="ARBA" id="ARBA00023014"/>
    </source>
</evidence>
<evidence type="ECO:0000313" key="13">
    <source>
        <dbReference type="EMBL" id="PZP32419.1"/>
    </source>
</evidence>
<evidence type="ECO:0000256" key="1">
    <source>
        <dbReference type="ARBA" id="ARBA00001927"/>
    </source>
</evidence>
<gene>
    <name evidence="13" type="ORF">DI603_10325</name>
</gene>
<keyword evidence="4 11" id="KW-0004">4Fe-4S</keyword>
<feature type="domain" description="4Fe-4S ferredoxin-type" evidence="12">
    <location>
        <begin position="1"/>
        <end position="30"/>
    </location>
</feature>
<dbReference type="GO" id="GO:0051539">
    <property type="term" value="F:4 iron, 4 sulfur cluster binding"/>
    <property type="evidence" value="ECO:0007669"/>
    <property type="project" value="UniProtKB-KW"/>
</dbReference>
<evidence type="ECO:0000256" key="2">
    <source>
        <dbReference type="ARBA" id="ARBA00001966"/>
    </source>
</evidence>
<evidence type="ECO:0000256" key="8">
    <source>
        <dbReference type="ARBA" id="ARBA00023004"/>
    </source>
</evidence>
<dbReference type="Pfam" id="PF00037">
    <property type="entry name" value="Fer4"/>
    <property type="match status" value="1"/>
</dbReference>
<keyword evidence="9 11" id="KW-0411">Iron-sulfur</keyword>
<keyword evidence="8 11" id="KW-0408">Iron</keyword>
<proteinExistence type="predicted"/>
<comment type="cofactor">
    <cofactor evidence="1 11">
        <name>[3Fe-4S] cluster</name>
        <dbReference type="ChEBI" id="CHEBI:21137"/>
    </cofactor>
</comment>
<dbReference type="GO" id="GO:0009055">
    <property type="term" value="F:electron transfer activity"/>
    <property type="evidence" value="ECO:0007669"/>
    <property type="project" value="InterPro"/>
</dbReference>
<dbReference type="InterPro" id="IPR022569">
    <property type="entry name" value="Fd_C"/>
</dbReference>
<dbReference type="InterPro" id="IPR017900">
    <property type="entry name" value="4Fe4S_Fe_S_CS"/>
</dbReference>
<dbReference type="NCBIfam" id="NF045490">
    <property type="entry name" value="FdxA_Protbact"/>
    <property type="match status" value="1"/>
</dbReference>
<dbReference type="Proteomes" id="UP000249633">
    <property type="component" value="Unassembled WGS sequence"/>
</dbReference>
<dbReference type="Pfam" id="PF11953">
    <property type="entry name" value="DUF3470"/>
    <property type="match status" value="1"/>
</dbReference>
<reference evidence="13 14" key="1">
    <citation type="submission" date="2017-08" db="EMBL/GenBank/DDBJ databases">
        <title>Infants hospitalized years apart are colonized by the same room-sourced microbial strains.</title>
        <authorList>
            <person name="Brooks B."/>
            <person name="Olm M.R."/>
            <person name="Firek B.A."/>
            <person name="Baker R."/>
            <person name="Thomas B.C."/>
            <person name="Morowitz M.J."/>
            <person name="Banfield J.F."/>
        </authorList>
    </citation>
    <scope>NUCLEOTIDE SEQUENCE [LARGE SCALE GENOMIC DNA]</scope>
    <source>
        <strain evidence="13">S2_012_000_R2_81</strain>
    </source>
</reference>
<dbReference type="InterPro" id="IPR054829">
    <property type="entry name" value="FdxA"/>
</dbReference>
<dbReference type="PANTHER" id="PTHR42859">
    <property type="entry name" value="OXIDOREDUCTASE"/>
    <property type="match status" value="1"/>
</dbReference>
<keyword evidence="5 11" id="KW-0479">Metal-binding</keyword>
<protein>
    <recommendedName>
        <fullName evidence="11">Ferredoxin</fullName>
    </recommendedName>
</protein>
<dbReference type="InterPro" id="IPR000813">
    <property type="entry name" value="7Fe_ferredoxin"/>
</dbReference>
<evidence type="ECO:0000256" key="7">
    <source>
        <dbReference type="ARBA" id="ARBA00022982"/>
    </source>
</evidence>
<evidence type="ECO:0000256" key="6">
    <source>
        <dbReference type="ARBA" id="ARBA00022737"/>
    </source>
</evidence>
<keyword evidence="6 11" id="KW-0677">Repeat</keyword>
<evidence type="ECO:0000256" key="5">
    <source>
        <dbReference type="ARBA" id="ARBA00022723"/>
    </source>
</evidence>
<keyword evidence="3 11" id="KW-0813">Transport</keyword>
<evidence type="ECO:0000259" key="12">
    <source>
        <dbReference type="PROSITE" id="PS51379"/>
    </source>
</evidence>
<comment type="function">
    <text evidence="11">Ferredoxins are iron-sulfur proteins that transfer electrons in a wide variety of metabolic reactions.</text>
</comment>
<dbReference type="PROSITE" id="PS51379">
    <property type="entry name" value="4FE4S_FER_2"/>
    <property type="match status" value="2"/>
</dbReference>
<evidence type="ECO:0000256" key="4">
    <source>
        <dbReference type="ARBA" id="ARBA00022485"/>
    </source>
</evidence>
<comment type="cofactor">
    <cofactor evidence="2 11">
        <name>[4Fe-4S] cluster</name>
        <dbReference type="ChEBI" id="CHEBI:49883"/>
    </cofactor>
</comment>
<dbReference type="Gene3D" id="3.30.70.20">
    <property type="match status" value="1"/>
</dbReference>
<dbReference type="GO" id="GO:0046872">
    <property type="term" value="F:metal ion binding"/>
    <property type="evidence" value="ECO:0007669"/>
    <property type="project" value="UniProtKB-KW"/>
</dbReference>
<evidence type="ECO:0000256" key="11">
    <source>
        <dbReference type="RuleBase" id="RU364098"/>
    </source>
</evidence>
<organism evidence="13 14">
    <name type="scientific">Roseateles depolymerans</name>
    <dbReference type="NCBI Taxonomy" id="76731"/>
    <lineage>
        <taxon>Bacteria</taxon>
        <taxon>Pseudomonadati</taxon>
        <taxon>Pseudomonadota</taxon>
        <taxon>Betaproteobacteria</taxon>
        <taxon>Burkholderiales</taxon>
        <taxon>Sphaerotilaceae</taxon>
        <taxon>Roseateles</taxon>
    </lineage>
</organism>
<dbReference type="PROSITE" id="PS00198">
    <property type="entry name" value="4FE4S_FER_1"/>
    <property type="match status" value="1"/>
</dbReference>
<name>A0A2W5FS84_9BURK</name>
<accession>A0A2W5FS84</accession>
<evidence type="ECO:0000256" key="10">
    <source>
        <dbReference type="ARBA" id="ARBA00023291"/>
    </source>
</evidence>